<accession>A0ACB7YPV9</accession>
<comment type="caution">
    <text evidence="1">The sequence shown here is derived from an EMBL/GenBank/DDBJ whole genome shotgun (WGS) entry which is preliminary data.</text>
</comment>
<sequence>MVNLGTDYIAMTKTLVDFLPPPSLILLLLCSLISIWFSIKIFKKPSNLPPGPPQLPIIGNLHQLGILPHRSLRELSQRYGPVMHLKLGRVPTLVVSSPEMAKQVLKTHDLVCCTRPLSHGPKRLSYNFLDLFFGPYSSYWREMRKLCVIELLSIKRVQSFGHLREEQVGQLVNSLSKMSPEPVELSERIFSVANKILCKIAFGKSYEGRQFESGKFKATIDETVAMLSSFWGSDFFPYVGWILDVLSGRQFRLEKLFYELDGFYETIIEDHAHSTRRKSHEHEDITDILLGLAKDETTSVHLTRDHIKAILMNIFIGGIDTSAVTIVWAMSELARNPRVMQKVQAEIRSHVGKNPKVYETQVESLKYLKMVVKETFRLHPPATLLIPHESIGHCQIGGYDVYPKTRILVNAWAIGRDPKTWENPDEFYPERFEGSEIDFRGQNFELLPFGAGRRICPGLTMGATVVEFMLANLLHCFDWELPKGMKPEDISLEEEGSLVVHRKLPLYLIPVEYKWQDYKS</sequence>
<evidence type="ECO:0000313" key="2">
    <source>
        <dbReference type="Proteomes" id="UP000828048"/>
    </source>
</evidence>
<dbReference type="EMBL" id="CM037161">
    <property type="protein sequence ID" value="KAH7855656.1"/>
    <property type="molecule type" value="Genomic_DNA"/>
</dbReference>
<protein>
    <submittedName>
        <fullName evidence="1">Uncharacterized protein</fullName>
    </submittedName>
</protein>
<proteinExistence type="predicted"/>
<keyword evidence="2" id="KW-1185">Reference proteome</keyword>
<name>A0ACB7YPV9_9ERIC</name>
<dbReference type="Proteomes" id="UP000828048">
    <property type="component" value="Chromosome 11"/>
</dbReference>
<reference evidence="1 2" key="1">
    <citation type="journal article" date="2021" name="Hortic Res">
        <title>High-quality reference genome and annotation aids understanding of berry development for evergreen blueberry (Vaccinium darrowii).</title>
        <authorList>
            <person name="Yu J."/>
            <person name="Hulse-Kemp A.M."/>
            <person name="Babiker E."/>
            <person name="Staton M."/>
        </authorList>
    </citation>
    <scope>NUCLEOTIDE SEQUENCE [LARGE SCALE GENOMIC DNA]</scope>
    <source>
        <strain evidence="2">cv. NJ 8807/NJ 8810</strain>
        <tissue evidence="1">Young leaf</tissue>
    </source>
</reference>
<gene>
    <name evidence="1" type="ORF">Vadar_027322</name>
</gene>
<organism evidence="1 2">
    <name type="scientific">Vaccinium darrowii</name>
    <dbReference type="NCBI Taxonomy" id="229202"/>
    <lineage>
        <taxon>Eukaryota</taxon>
        <taxon>Viridiplantae</taxon>
        <taxon>Streptophyta</taxon>
        <taxon>Embryophyta</taxon>
        <taxon>Tracheophyta</taxon>
        <taxon>Spermatophyta</taxon>
        <taxon>Magnoliopsida</taxon>
        <taxon>eudicotyledons</taxon>
        <taxon>Gunneridae</taxon>
        <taxon>Pentapetalae</taxon>
        <taxon>asterids</taxon>
        <taxon>Ericales</taxon>
        <taxon>Ericaceae</taxon>
        <taxon>Vaccinioideae</taxon>
        <taxon>Vaccinieae</taxon>
        <taxon>Vaccinium</taxon>
    </lineage>
</organism>
<evidence type="ECO:0000313" key="1">
    <source>
        <dbReference type="EMBL" id="KAH7855656.1"/>
    </source>
</evidence>